<dbReference type="InterPro" id="IPR027463">
    <property type="entry name" value="AcrB_DN_DC_subdom"/>
</dbReference>
<feature type="transmembrane region" description="Helical" evidence="9">
    <location>
        <begin position="966"/>
        <end position="987"/>
    </location>
</feature>
<feature type="transmembrane region" description="Helical" evidence="9">
    <location>
        <begin position="440"/>
        <end position="460"/>
    </location>
</feature>
<dbReference type="Gene3D" id="3.30.70.1320">
    <property type="entry name" value="Multidrug efflux transporter AcrB pore domain like"/>
    <property type="match status" value="1"/>
</dbReference>
<comment type="similarity">
    <text evidence="2 9">Belongs to the resistance-nodulation-cell division (RND) (TC 2.A.6) family.</text>
</comment>
<dbReference type="SUPFAM" id="SSF82714">
    <property type="entry name" value="Multidrug efflux transporter AcrB TolC docking domain, DN and DC subdomains"/>
    <property type="match status" value="2"/>
</dbReference>
<keyword evidence="8 9" id="KW-0472">Membrane</keyword>
<name>A0A0H2MJA8_9PROT</name>
<evidence type="ECO:0000256" key="3">
    <source>
        <dbReference type="ARBA" id="ARBA00022448"/>
    </source>
</evidence>
<dbReference type="Proteomes" id="UP000035444">
    <property type="component" value="Unassembled WGS sequence"/>
</dbReference>
<proteinExistence type="inferred from homology"/>
<dbReference type="PANTHER" id="PTHR32063:SF76">
    <property type="entry name" value="EFFLUX PUMP MEMBRANE TRANSPORTER"/>
    <property type="match status" value="1"/>
</dbReference>
<dbReference type="GO" id="GO:0015562">
    <property type="term" value="F:efflux transmembrane transporter activity"/>
    <property type="evidence" value="ECO:0007669"/>
    <property type="project" value="InterPro"/>
</dbReference>
<dbReference type="Gene3D" id="3.30.70.1430">
    <property type="entry name" value="Multidrug efflux transporter AcrB pore domain"/>
    <property type="match status" value="2"/>
</dbReference>
<protein>
    <recommendedName>
        <fullName evidence="9">Efflux pump membrane transporter</fullName>
    </recommendedName>
</protein>
<feature type="transmembrane region" description="Helical" evidence="9">
    <location>
        <begin position="999"/>
        <end position="1025"/>
    </location>
</feature>
<dbReference type="NCBIfam" id="TIGR00915">
    <property type="entry name" value="2A0602"/>
    <property type="match status" value="1"/>
</dbReference>
<dbReference type="AlphaFoldDB" id="A0A0H2MJA8"/>
<feature type="transmembrane region" description="Helical" evidence="9">
    <location>
        <begin position="368"/>
        <end position="388"/>
    </location>
</feature>
<evidence type="ECO:0000256" key="1">
    <source>
        <dbReference type="ARBA" id="ARBA00004429"/>
    </source>
</evidence>
<dbReference type="PANTHER" id="PTHR32063">
    <property type="match status" value="1"/>
</dbReference>
<dbReference type="FunFam" id="3.30.70.1430:FF:000001">
    <property type="entry name" value="Efflux pump membrane transporter"/>
    <property type="match status" value="1"/>
</dbReference>
<dbReference type="STRING" id="1489064.WH96_02965"/>
<dbReference type="SUPFAM" id="SSF82693">
    <property type="entry name" value="Multidrug efflux transporter AcrB pore domain, PN1, PN2, PC1 and PC2 subdomains"/>
    <property type="match status" value="4"/>
</dbReference>
<dbReference type="Pfam" id="PF00873">
    <property type="entry name" value="ACR_tran"/>
    <property type="match status" value="1"/>
</dbReference>
<dbReference type="InterPro" id="IPR004764">
    <property type="entry name" value="MdtF-like"/>
</dbReference>
<evidence type="ECO:0000256" key="6">
    <source>
        <dbReference type="ARBA" id="ARBA00022692"/>
    </source>
</evidence>
<dbReference type="Gene3D" id="1.20.1640.10">
    <property type="entry name" value="Multidrug efflux transporter AcrB transmembrane domain"/>
    <property type="match status" value="2"/>
</dbReference>
<keyword evidence="3 9" id="KW-0813">Transport</keyword>
<feature type="transmembrane region" description="Helical" evidence="9">
    <location>
        <begin position="865"/>
        <end position="886"/>
    </location>
</feature>
<evidence type="ECO:0000313" key="10">
    <source>
        <dbReference type="EMBL" id="KLN62473.1"/>
    </source>
</evidence>
<comment type="subcellular location">
    <subcellularLocation>
        <location evidence="1 9">Cell inner membrane</location>
        <topology evidence="1 9">Multi-pass membrane protein</topology>
    </subcellularLocation>
</comment>
<dbReference type="FunFam" id="1.20.1640.10:FF:000001">
    <property type="entry name" value="Efflux pump membrane transporter"/>
    <property type="match status" value="1"/>
</dbReference>
<comment type="caution">
    <text evidence="10">The sequence shown here is derived from an EMBL/GenBank/DDBJ whole genome shotgun (WGS) entry which is preliminary data.</text>
</comment>
<evidence type="ECO:0000256" key="5">
    <source>
        <dbReference type="ARBA" id="ARBA00022519"/>
    </source>
</evidence>
<dbReference type="SUPFAM" id="SSF82866">
    <property type="entry name" value="Multidrug efflux transporter AcrB transmembrane domain"/>
    <property type="match status" value="2"/>
</dbReference>
<gene>
    <name evidence="10" type="ORF">WH96_02965</name>
</gene>
<evidence type="ECO:0000256" key="4">
    <source>
        <dbReference type="ARBA" id="ARBA00022475"/>
    </source>
</evidence>
<dbReference type="EMBL" id="LAQL01000002">
    <property type="protein sequence ID" value="KLN62473.1"/>
    <property type="molecule type" value="Genomic_DNA"/>
</dbReference>
<organism evidence="10 11">
    <name type="scientific">Kiloniella spongiae</name>
    <dbReference type="NCBI Taxonomy" id="1489064"/>
    <lineage>
        <taxon>Bacteria</taxon>
        <taxon>Pseudomonadati</taxon>
        <taxon>Pseudomonadota</taxon>
        <taxon>Alphaproteobacteria</taxon>
        <taxon>Rhodospirillales</taxon>
        <taxon>Kiloniellaceae</taxon>
        <taxon>Kiloniella</taxon>
    </lineage>
</organism>
<dbReference type="InterPro" id="IPR001036">
    <property type="entry name" value="Acrflvin-R"/>
</dbReference>
<accession>A0A0H2MJA8</accession>
<feature type="transmembrane region" description="Helical" evidence="9">
    <location>
        <begin position="394"/>
        <end position="419"/>
    </location>
</feature>
<dbReference type="OrthoDB" id="9807350at2"/>
<evidence type="ECO:0000256" key="7">
    <source>
        <dbReference type="ARBA" id="ARBA00022989"/>
    </source>
</evidence>
<dbReference type="GO" id="GO:0009636">
    <property type="term" value="P:response to toxic substance"/>
    <property type="evidence" value="ECO:0007669"/>
    <property type="project" value="UniProtKB-ARBA"/>
</dbReference>
<evidence type="ECO:0000256" key="2">
    <source>
        <dbReference type="ARBA" id="ARBA00010942"/>
    </source>
</evidence>
<keyword evidence="5 9" id="KW-0997">Cell inner membrane</keyword>
<feature type="transmembrane region" description="Helical" evidence="9">
    <location>
        <begin position="12"/>
        <end position="31"/>
    </location>
</feature>
<feature type="transmembrane region" description="Helical" evidence="9">
    <location>
        <begin position="923"/>
        <end position="945"/>
    </location>
</feature>
<dbReference type="NCBIfam" id="NF000282">
    <property type="entry name" value="RND_permease_1"/>
    <property type="match status" value="1"/>
</dbReference>
<evidence type="ECO:0000256" key="9">
    <source>
        <dbReference type="RuleBase" id="RU364070"/>
    </source>
</evidence>
<dbReference type="GO" id="GO:0042910">
    <property type="term" value="F:xenobiotic transmembrane transporter activity"/>
    <property type="evidence" value="ECO:0007669"/>
    <property type="project" value="TreeGrafter"/>
</dbReference>
<keyword evidence="6 9" id="KW-0812">Transmembrane</keyword>
<feature type="transmembrane region" description="Helical" evidence="9">
    <location>
        <begin position="535"/>
        <end position="553"/>
    </location>
</feature>
<feature type="transmembrane region" description="Helical" evidence="9">
    <location>
        <begin position="472"/>
        <end position="499"/>
    </location>
</feature>
<dbReference type="Gene3D" id="3.30.70.1440">
    <property type="entry name" value="Multidrug efflux transporter AcrB pore domain"/>
    <property type="match status" value="1"/>
</dbReference>
<dbReference type="PATRIC" id="fig|1489064.4.peg.1522"/>
<sequence>MFSAFFINRPKFALVISIVISLAGIIALNSIPVAEYPDITPPQVKVTTSYPGANATVVEQSVAAPIEAKVNGVDDMLYMSSTSSNDGGYELTVTFAVGTDPDIAAVNVQNRVATANSSLPQEVTRQGVITQKQSTSMLLVINMVSPDNSQDSLFLSNYASIYIQDSLARINGVGSVSQFGALDYGMRVWLNPDRMTAVELTTKDVTEAIENQNIQATAGQLGAPPFEGTPQFQYTLQAKGRLTTVEEFENIVIRANQDGSFVRLKDIARIELGSQSYSSASKLNNAPSAAIAVYQSPGANALDVADAIYAELDRLSENFPQGVEYKILYDTTNAVRASVKEVIETLLITFALVVSVTFLFLSDWRSTLIPSLAIPVSLIGTFAVLYAVGFSANMITLFAIILAIGIVVDDSIVVVENVQRIMKETGKSAPDSTLLAMKEVTGPVVATTLVLLAVFVPVSFMPGITGELYKQFSLTICVAVSLSSINALTLSPALCALLLKPDSGEPRGPLKLFANLVDRTRNGYSRVVALMIRRLAISLAVLGIFAGVTVYMFQIVPTGFIPMEDKGVFFVNVQLPDGASLERTNKVTADVTDMLLEEEGVTDVISVSGFSIISGAASNSSLLIPILSDWSERSSFELKWFNILGRINGRLAGLASAESFAFPLPPIMGLGTSGGVEAQVQDYLGRTPQELASAVRSLAFAANQQPELTSVFSTYSANIPQLFLEVDREKALVLGVKISDIFSTLQANLGSSYINDFNLYGKVYRVQIQAEAQFRDGLEDIDNLHVRNDSGDMIPLRTLIEIEPILGPLSVARYNQFKSASITGSPATGYSSGDAIAALERAAADALPDGYGIEWTGTSKQEQEAGGYIVIIFSLALIFAYLFLVAQYESWSIPLSVIVSVILAAFGALVPMALLPFLDNNLYAQIGMVMLIGLASKSAILIVEFAKVRREEGLSITEAALDAASLRFRAVMMTALSFILGVLPLIFASGAGAASRVAVGFVVFGGMVAATSIGLLFIPPLYVAFQSMREATNKKLWKTKESEQEST</sequence>
<feature type="transmembrane region" description="Helical" evidence="9">
    <location>
        <begin position="893"/>
        <end position="917"/>
    </location>
</feature>
<evidence type="ECO:0000256" key="8">
    <source>
        <dbReference type="ARBA" id="ARBA00023136"/>
    </source>
</evidence>
<feature type="transmembrane region" description="Helical" evidence="9">
    <location>
        <begin position="342"/>
        <end position="361"/>
    </location>
</feature>
<keyword evidence="7 9" id="KW-1133">Transmembrane helix</keyword>
<dbReference type="GO" id="GO:0005886">
    <property type="term" value="C:plasma membrane"/>
    <property type="evidence" value="ECO:0007669"/>
    <property type="project" value="UniProtKB-SubCell"/>
</dbReference>
<dbReference type="RefSeq" id="WP_047762594.1">
    <property type="nucleotide sequence ID" value="NZ_LAQL01000002.1"/>
</dbReference>
<evidence type="ECO:0000313" key="11">
    <source>
        <dbReference type="Proteomes" id="UP000035444"/>
    </source>
</evidence>
<reference evidence="10 11" key="1">
    <citation type="submission" date="2015-03" db="EMBL/GenBank/DDBJ databases">
        <title>Genome Sequence of Kiloniella spongiae MEBiC09566, isolated from a marine sponge.</title>
        <authorList>
            <person name="Shao Z."/>
            <person name="Wang L."/>
            <person name="Li X."/>
        </authorList>
    </citation>
    <scope>NUCLEOTIDE SEQUENCE [LARGE SCALE GENOMIC DNA]</scope>
    <source>
        <strain evidence="10 11">MEBiC09566</strain>
    </source>
</reference>
<keyword evidence="4" id="KW-1003">Cell membrane</keyword>
<dbReference type="PRINTS" id="PR00702">
    <property type="entry name" value="ACRIFLAVINRP"/>
</dbReference>
<keyword evidence="11" id="KW-1185">Reference proteome</keyword>
<dbReference type="Gene3D" id="3.30.2090.10">
    <property type="entry name" value="Multidrug efflux transporter AcrB TolC docking domain, DN and DC subdomains"/>
    <property type="match status" value="2"/>
</dbReference>